<comment type="caution">
    <text evidence="1">The sequence shown here is derived from an EMBL/GenBank/DDBJ whole genome shotgun (WGS) entry which is preliminary data.</text>
</comment>
<proteinExistence type="predicted"/>
<accession>A0ACC0CLT4</accession>
<reference evidence="1 2" key="1">
    <citation type="journal article" date="2022" name="New Phytol.">
        <title>Ecological generalism drives hyperdiversity of secondary metabolite gene clusters in xylarialean endophytes.</title>
        <authorList>
            <person name="Franco M.E.E."/>
            <person name="Wisecaver J.H."/>
            <person name="Arnold A.E."/>
            <person name="Ju Y.M."/>
            <person name="Slot J.C."/>
            <person name="Ahrendt S."/>
            <person name="Moore L.P."/>
            <person name="Eastman K.E."/>
            <person name="Scott K."/>
            <person name="Konkel Z."/>
            <person name="Mondo S.J."/>
            <person name="Kuo A."/>
            <person name="Hayes R.D."/>
            <person name="Haridas S."/>
            <person name="Andreopoulos B."/>
            <person name="Riley R."/>
            <person name="LaButti K."/>
            <person name="Pangilinan J."/>
            <person name="Lipzen A."/>
            <person name="Amirebrahimi M."/>
            <person name="Yan J."/>
            <person name="Adam C."/>
            <person name="Keymanesh K."/>
            <person name="Ng V."/>
            <person name="Louie K."/>
            <person name="Northen T."/>
            <person name="Drula E."/>
            <person name="Henrissat B."/>
            <person name="Hsieh H.M."/>
            <person name="Youens-Clark K."/>
            <person name="Lutzoni F."/>
            <person name="Miadlikowska J."/>
            <person name="Eastwood D.C."/>
            <person name="Hamelin R.C."/>
            <person name="Grigoriev I.V."/>
            <person name="U'Ren J.M."/>
        </authorList>
    </citation>
    <scope>NUCLEOTIDE SEQUENCE [LARGE SCALE GENOMIC DNA]</scope>
    <source>
        <strain evidence="1 2">ER1909</strain>
    </source>
</reference>
<evidence type="ECO:0000313" key="1">
    <source>
        <dbReference type="EMBL" id="KAI6081364.1"/>
    </source>
</evidence>
<protein>
    <submittedName>
        <fullName evidence="1">Uncharacterized protein</fullName>
    </submittedName>
</protein>
<dbReference type="Proteomes" id="UP001497680">
    <property type="component" value="Unassembled WGS sequence"/>
</dbReference>
<sequence length="165" mass="19030">MCHFQDVHVACHHELLNFDSAEQESHTCGYGTPKPRKGEGQRCLFHSCCLLRREIVFECPEYEAKGGRCEDPFAETVFVPLKTELTESTFSGRFLPWWRKVFWPENEPGWPVKVYLEDDPPKDEDTPKDGSEGFKLEVVSSWGRIFHRLGGWKSHCYQGKSSVCS</sequence>
<evidence type="ECO:0000313" key="2">
    <source>
        <dbReference type="Proteomes" id="UP001497680"/>
    </source>
</evidence>
<gene>
    <name evidence="1" type="ORF">F4821DRAFT_274972</name>
</gene>
<organism evidence="1 2">
    <name type="scientific">Hypoxylon rubiginosum</name>
    <dbReference type="NCBI Taxonomy" id="110542"/>
    <lineage>
        <taxon>Eukaryota</taxon>
        <taxon>Fungi</taxon>
        <taxon>Dikarya</taxon>
        <taxon>Ascomycota</taxon>
        <taxon>Pezizomycotina</taxon>
        <taxon>Sordariomycetes</taxon>
        <taxon>Xylariomycetidae</taxon>
        <taxon>Xylariales</taxon>
        <taxon>Hypoxylaceae</taxon>
        <taxon>Hypoxylon</taxon>
    </lineage>
</organism>
<keyword evidence="2" id="KW-1185">Reference proteome</keyword>
<name>A0ACC0CLT4_9PEZI</name>
<dbReference type="EMBL" id="MU394398">
    <property type="protein sequence ID" value="KAI6081364.1"/>
    <property type="molecule type" value="Genomic_DNA"/>
</dbReference>